<name>A0AAX2RQ29_BURCE</name>
<protein>
    <submittedName>
        <fullName evidence="1">Uncharacterized protein</fullName>
    </submittedName>
</protein>
<dbReference type="EMBL" id="SNSQ01000012">
    <property type="protein sequence ID" value="TEU49546.1"/>
    <property type="molecule type" value="Genomic_DNA"/>
</dbReference>
<dbReference type="Proteomes" id="UP000298234">
    <property type="component" value="Unassembled WGS sequence"/>
</dbReference>
<accession>A0AAX2RQ29</accession>
<gene>
    <name evidence="1" type="ORF">E3D37_13135</name>
</gene>
<organism evidence="1 2">
    <name type="scientific">Burkholderia cepacia</name>
    <name type="common">Pseudomonas cepacia</name>
    <dbReference type="NCBI Taxonomy" id="292"/>
    <lineage>
        <taxon>Bacteria</taxon>
        <taxon>Pseudomonadati</taxon>
        <taxon>Pseudomonadota</taxon>
        <taxon>Betaproteobacteria</taxon>
        <taxon>Burkholderiales</taxon>
        <taxon>Burkholderiaceae</taxon>
        <taxon>Burkholderia</taxon>
        <taxon>Burkholderia cepacia complex</taxon>
    </lineage>
</organism>
<evidence type="ECO:0000313" key="2">
    <source>
        <dbReference type="Proteomes" id="UP000298234"/>
    </source>
</evidence>
<reference evidence="1 2" key="1">
    <citation type="submission" date="2019-03" db="EMBL/GenBank/DDBJ databases">
        <title>Burkholderia cepacia outbreak.</title>
        <authorList>
            <person name="Farzana R."/>
            <person name="Walsh T.R."/>
        </authorList>
    </citation>
    <scope>NUCLEOTIDE SEQUENCE [LARGE SCALE GENOMIC DNA]</scope>
    <source>
        <strain evidence="2">d13</strain>
    </source>
</reference>
<dbReference type="AlphaFoldDB" id="A0AAX2RQ29"/>
<proteinExistence type="predicted"/>
<comment type="caution">
    <text evidence="1">The sequence shown here is derived from an EMBL/GenBank/DDBJ whole genome shotgun (WGS) entry which is preliminary data.</text>
</comment>
<sequence length="78" mass="8607">MTVDHVARPLSDGRYSATCRERTIVAATANGHRDVFPCAEMIVTDGWATFDLPRAEGQAAMRAELQRIGREVFLGNND</sequence>
<evidence type="ECO:0000313" key="1">
    <source>
        <dbReference type="EMBL" id="TEU49546.1"/>
    </source>
</evidence>